<evidence type="ECO:0000256" key="5">
    <source>
        <dbReference type="ARBA" id="ARBA00023136"/>
    </source>
</evidence>
<comment type="caution">
    <text evidence="8">The sequence shown here is derived from an EMBL/GenBank/DDBJ whole genome shotgun (WGS) entry which is preliminary data.</text>
</comment>
<keyword evidence="9" id="KW-1185">Reference proteome</keyword>
<feature type="transmembrane region" description="Helical" evidence="6">
    <location>
        <begin position="267"/>
        <end position="285"/>
    </location>
</feature>
<evidence type="ECO:0000313" key="8">
    <source>
        <dbReference type="EMBL" id="MCV2874319.1"/>
    </source>
</evidence>
<evidence type="ECO:0000256" key="6">
    <source>
        <dbReference type="SAM" id="Phobius"/>
    </source>
</evidence>
<feature type="transmembrane region" description="Helical" evidence="6">
    <location>
        <begin position="98"/>
        <end position="119"/>
    </location>
</feature>
<comment type="subcellular location">
    <subcellularLocation>
        <location evidence="1">Membrane</location>
        <topology evidence="1">Multi-pass membrane protein</topology>
    </subcellularLocation>
</comment>
<keyword evidence="3 6" id="KW-0812">Transmembrane</keyword>
<dbReference type="EMBL" id="JAOWKZ010000005">
    <property type="protein sequence ID" value="MCV2874319.1"/>
    <property type="molecule type" value="Genomic_DNA"/>
</dbReference>
<dbReference type="PANTHER" id="PTHR22911">
    <property type="entry name" value="ACYL-MALONYL CONDENSING ENZYME-RELATED"/>
    <property type="match status" value="1"/>
</dbReference>
<feature type="transmembrane region" description="Helical" evidence="6">
    <location>
        <begin position="40"/>
        <end position="58"/>
    </location>
</feature>
<feature type="transmembrane region" description="Helical" evidence="6">
    <location>
        <begin position="7"/>
        <end position="28"/>
    </location>
</feature>
<organism evidence="8 9">
    <name type="scientific">Albidovulum litorale</name>
    <dbReference type="NCBI Taxonomy" id="2984134"/>
    <lineage>
        <taxon>Bacteria</taxon>
        <taxon>Pseudomonadati</taxon>
        <taxon>Pseudomonadota</taxon>
        <taxon>Alphaproteobacteria</taxon>
        <taxon>Rhodobacterales</taxon>
        <taxon>Paracoccaceae</taxon>
        <taxon>Albidovulum</taxon>
    </lineage>
</organism>
<evidence type="ECO:0000259" key="7">
    <source>
        <dbReference type="Pfam" id="PF00892"/>
    </source>
</evidence>
<keyword evidence="5 6" id="KW-0472">Membrane</keyword>
<dbReference type="Pfam" id="PF00892">
    <property type="entry name" value="EamA"/>
    <property type="match status" value="1"/>
</dbReference>
<dbReference type="Proteomes" id="UP001652564">
    <property type="component" value="Unassembled WGS sequence"/>
</dbReference>
<proteinExistence type="inferred from homology"/>
<dbReference type="InterPro" id="IPR037185">
    <property type="entry name" value="EmrE-like"/>
</dbReference>
<evidence type="ECO:0000256" key="3">
    <source>
        <dbReference type="ARBA" id="ARBA00022692"/>
    </source>
</evidence>
<feature type="transmembrane region" description="Helical" evidence="6">
    <location>
        <begin position="152"/>
        <end position="171"/>
    </location>
</feature>
<feature type="transmembrane region" description="Helical" evidence="6">
    <location>
        <begin position="242"/>
        <end position="261"/>
    </location>
</feature>
<feature type="domain" description="EamA" evidence="7">
    <location>
        <begin position="9"/>
        <end position="142"/>
    </location>
</feature>
<evidence type="ECO:0000256" key="4">
    <source>
        <dbReference type="ARBA" id="ARBA00022989"/>
    </source>
</evidence>
<dbReference type="SUPFAM" id="SSF103481">
    <property type="entry name" value="Multidrug resistance efflux transporter EmrE"/>
    <property type="match status" value="1"/>
</dbReference>
<dbReference type="PANTHER" id="PTHR22911:SF6">
    <property type="entry name" value="SOLUTE CARRIER FAMILY 35 MEMBER G1"/>
    <property type="match status" value="1"/>
</dbReference>
<dbReference type="RefSeq" id="WP_263741597.1">
    <property type="nucleotide sequence ID" value="NZ_JAOWKZ010000005.1"/>
</dbReference>
<evidence type="ECO:0000256" key="1">
    <source>
        <dbReference type="ARBA" id="ARBA00004141"/>
    </source>
</evidence>
<evidence type="ECO:0000313" key="9">
    <source>
        <dbReference type="Proteomes" id="UP001652564"/>
    </source>
</evidence>
<evidence type="ECO:0000256" key="2">
    <source>
        <dbReference type="ARBA" id="ARBA00009853"/>
    </source>
</evidence>
<keyword evidence="4 6" id="KW-1133">Transmembrane helix</keyword>
<protein>
    <submittedName>
        <fullName evidence="8">DMT family transporter</fullName>
    </submittedName>
</protein>
<dbReference type="InterPro" id="IPR000620">
    <property type="entry name" value="EamA_dom"/>
</dbReference>
<gene>
    <name evidence="8" type="ORF">OEZ71_18640</name>
</gene>
<reference evidence="8 9" key="1">
    <citation type="submission" date="2022-10" db="EMBL/GenBank/DDBJ databases">
        <title>Defluviimonas sp. nov., isolated from ocean surface sediments.</title>
        <authorList>
            <person name="He W."/>
            <person name="Wang L."/>
            <person name="Zhang D.-F."/>
        </authorList>
    </citation>
    <scope>NUCLEOTIDE SEQUENCE [LARGE SCALE GENOMIC DNA]</scope>
    <source>
        <strain evidence="8 9">WL0050</strain>
    </source>
</reference>
<feature type="transmembrane region" description="Helical" evidence="6">
    <location>
        <begin position="70"/>
        <end position="92"/>
    </location>
</feature>
<accession>A0ABT2ZTE9</accession>
<sequence>MEREISYRTGVGLVLFAAVLWSLMGLAIRMLGDAGTWQVLFYRSLGMAPVLFLTVTIRSGGHPIARIRTAGLPGVIGGTGLVFAFAGAIYAIQATTVANAVFLFAAAPLFTAIMAWLVLKEPVRRATWGAIALAGIGMFVMVREGLAIGAGWGNLAAIASAAGFSAFTIALRWGRVANMLPSVLIGGVLSVIVAGAVIAARGESFALPPRSIAIAMLMGAALLAFGLSIYTVGSRVVGAAELGLLAMVEVMLAPVWVWLILAESASTGTFVGGAILLAAIAFNAATGMRHRPPALTT</sequence>
<name>A0ABT2ZTE9_9RHOB</name>
<feature type="transmembrane region" description="Helical" evidence="6">
    <location>
        <begin position="183"/>
        <end position="200"/>
    </location>
</feature>
<feature type="transmembrane region" description="Helical" evidence="6">
    <location>
        <begin position="126"/>
        <end position="146"/>
    </location>
</feature>
<feature type="transmembrane region" description="Helical" evidence="6">
    <location>
        <begin position="212"/>
        <end position="230"/>
    </location>
</feature>
<comment type="similarity">
    <text evidence="2">Belongs to the drug/metabolite transporter (DMT) superfamily. 10 TMS drug/metabolite exporter (DME) (TC 2.A.7.3) family.</text>
</comment>